<protein>
    <submittedName>
        <fullName evidence="1">Uncharacterized protein</fullName>
    </submittedName>
</protein>
<proteinExistence type="predicted"/>
<dbReference type="AlphaFoldDB" id="A0AAW1TF65"/>
<name>A0AAW1TF65_9CHLO</name>
<reference evidence="1 2" key="1">
    <citation type="journal article" date="2024" name="Nat. Commun.">
        <title>Phylogenomics reveals the evolutionary origins of lichenization in chlorophyte algae.</title>
        <authorList>
            <person name="Puginier C."/>
            <person name="Libourel C."/>
            <person name="Otte J."/>
            <person name="Skaloud P."/>
            <person name="Haon M."/>
            <person name="Grisel S."/>
            <person name="Petersen M."/>
            <person name="Berrin J.G."/>
            <person name="Delaux P.M."/>
            <person name="Dal Grande F."/>
            <person name="Keller J."/>
        </authorList>
    </citation>
    <scope>NUCLEOTIDE SEQUENCE [LARGE SCALE GENOMIC DNA]</scope>
    <source>
        <strain evidence="1 2">SAG 2523</strain>
    </source>
</reference>
<evidence type="ECO:0000313" key="2">
    <source>
        <dbReference type="Proteomes" id="UP001485043"/>
    </source>
</evidence>
<sequence length="70" mass="7418">MQAGEGHVGVGAVCGSTIICRSSTRRLRGGRAKKNLLAMQCAVANQQGLPEKNLATEAVKQEQEHVQSNT</sequence>
<accession>A0AAW1TF65</accession>
<dbReference type="EMBL" id="JALJOV010000024">
    <property type="protein sequence ID" value="KAK9868527.1"/>
    <property type="molecule type" value="Genomic_DNA"/>
</dbReference>
<keyword evidence="2" id="KW-1185">Reference proteome</keyword>
<evidence type="ECO:0000313" key="1">
    <source>
        <dbReference type="EMBL" id="KAK9868527.1"/>
    </source>
</evidence>
<organism evidence="1 2">
    <name type="scientific">Apatococcus fuscideae</name>
    <dbReference type="NCBI Taxonomy" id="2026836"/>
    <lineage>
        <taxon>Eukaryota</taxon>
        <taxon>Viridiplantae</taxon>
        <taxon>Chlorophyta</taxon>
        <taxon>core chlorophytes</taxon>
        <taxon>Trebouxiophyceae</taxon>
        <taxon>Chlorellales</taxon>
        <taxon>Chlorellaceae</taxon>
        <taxon>Apatococcus</taxon>
    </lineage>
</organism>
<dbReference type="Proteomes" id="UP001485043">
    <property type="component" value="Unassembled WGS sequence"/>
</dbReference>
<gene>
    <name evidence="1" type="ORF">WJX84_007768</name>
</gene>
<comment type="caution">
    <text evidence="1">The sequence shown here is derived from an EMBL/GenBank/DDBJ whole genome shotgun (WGS) entry which is preliminary data.</text>
</comment>